<protein>
    <submittedName>
        <fullName evidence="2">Uncharacterized protein</fullName>
    </submittedName>
</protein>
<dbReference type="WBParaSite" id="Minc3s00545g14050">
    <property type="protein sequence ID" value="Minc3s00545g14050"/>
    <property type="gene ID" value="Minc3s00545g14050"/>
</dbReference>
<proteinExistence type="predicted"/>
<accession>A0A914LMZ4</accession>
<sequence length="61" mass="6701">MISTPCVIFIEATPAKWKVFKVICVDGSPIEVAATAPTAVQQSLYELFLDKAEEIDESELN</sequence>
<dbReference type="AlphaFoldDB" id="A0A914LMZ4"/>
<organism evidence="1 2">
    <name type="scientific">Meloidogyne incognita</name>
    <name type="common">Southern root-knot nematode worm</name>
    <name type="synonym">Oxyuris incognita</name>
    <dbReference type="NCBI Taxonomy" id="6306"/>
    <lineage>
        <taxon>Eukaryota</taxon>
        <taxon>Metazoa</taxon>
        <taxon>Ecdysozoa</taxon>
        <taxon>Nematoda</taxon>
        <taxon>Chromadorea</taxon>
        <taxon>Rhabditida</taxon>
        <taxon>Tylenchina</taxon>
        <taxon>Tylenchomorpha</taxon>
        <taxon>Tylenchoidea</taxon>
        <taxon>Meloidogynidae</taxon>
        <taxon>Meloidogyninae</taxon>
        <taxon>Meloidogyne</taxon>
        <taxon>Meloidogyne incognita group</taxon>
    </lineage>
</organism>
<keyword evidence="1" id="KW-1185">Reference proteome</keyword>
<evidence type="ECO:0000313" key="1">
    <source>
        <dbReference type="Proteomes" id="UP000887563"/>
    </source>
</evidence>
<reference evidence="2" key="1">
    <citation type="submission" date="2022-11" db="UniProtKB">
        <authorList>
            <consortium name="WormBaseParasite"/>
        </authorList>
    </citation>
    <scope>IDENTIFICATION</scope>
</reference>
<name>A0A914LMZ4_MELIC</name>
<evidence type="ECO:0000313" key="2">
    <source>
        <dbReference type="WBParaSite" id="Minc3s00545g14050"/>
    </source>
</evidence>
<dbReference type="Proteomes" id="UP000887563">
    <property type="component" value="Unplaced"/>
</dbReference>